<evidence type="ECO:0000259" key="7">
    <source>
        <dbReference type="PROSITE" id="PS51832"/>
    </source>
</evidence>
<dbReference type="FunFam" id="3.40.50.2300:FF:000018">
    <property type="entry name" value="DNA-binding transcriptional regulator NtrC"/>
    <property type="match status" value="1"/>
</dbReference>
<dbReference type="SMART" id="SM00471">
    <property type="entry name" value="HDc"/>
    <property type="match status" value="1"/>
</dbReference>
<sequence length="334" mass="37237">MTTKNETVLTVDDEDTIRRLLYQKLTSEGYKCLTASNATEAMEIIKGQDVSLAILDIKMPGLSGMDIFPEIRTISPDTAVIMATAISDTDTAIACMKLGAYDYVTKPFKLDAVMMSIERALEKRRLVLDNRDYQQHLEIKIKDQAEKIRSSFFNAITSLAYALEAKDSYTIGHSQRVAETSVSIASAMELPVAAIEQIRLAGLVHDIGKIGIRSACLNKAGNLTEEEYTHIKTHPGIGERILSPITEDREILRIVRHHHEHFNGSGYPDGLKGEEIPLGARIMALADAYDAMTSLRPYRKAMTDKEAWEELKRCSGKQFDPEILAVFSRVNNNT</sequence>
<keyword evidence="3" id="KW-0804">Transcription</keyword>
<dbReference type="PANTHER" id="PTHR45228:SF5">
    <property type="entry name" value="CYCLIC DI-GMP PHOSPHODIESTERASE VC_1348-RELATED"/>
    <property type="match status" value="1"/>
</dbReference>
<dbReference type="PANTHER" id="PTHR45228">
    <property type="entry name" value="CYCLIC DI-GMP PHOSPHODIESTERASE TM_0186-RELATED"/>
    <property type="match status" value="1"/>
</dbReference>
<dbReference type="Pfam" id="PF13487">
    <property type="entry name" value="HD_5"/>
    <property type="match status" value="1"/>
</dbReference>
<dbReference type="AlphaFoldDB" id="A0A0V8M475"/>
<dbReference type="InterPro" id="IPR003607">
    <property type="entry name" value="HD/PDEase_dom"/>
</dbReference>
<evidence type="ECO:0000256" key="1">
    <source>
        <dbReference type="ARBA" id="ARBA00022553"/>
    </source>
</evidence>
<dbReference type="Gene3D" id="1.10.3210.10">
    <property type="entry name" value="Hypothetical protein af1432"/>
    <property type="match status" value="1"/>
</dbReference>
<gene>
    <name evidence="8" type="ORF">DA01_00960</name>
</gene>
<organism evidence="8 9">
    <name type="scientific">Dehalococcoides mccartyi</name>
    <dbReference type="NCBI Taxonomy" id="61435"/>
    <lineage>
        <taxon>Bacteria</taxon>
        <taxon>Bacillati</taxon>
        <taxon>Chloroflexota</taxon>
        <taxon>Dehalococcoidia</taxon>
        <taxon>Dehalococcoidales</taxon>
        <taxon>Dehalococcoidaceae</taxon>
        <taxon>Dehalococcoides</taxon>
    </lineage>
</organism>
<evidence type="ECO:0000259" key="6">
    <source>
        <dbReference type="PROSITE" id="PS51831"/>
    </source>
</evidence>
<protein>
    <submittedName>
        <fullName evidence="8">Chemotaxis protein CheY</fullName>
    </submittedName>
</protein>
<dbReference type="SUPFAM" id="SSF109604">
    <property type="entry name" value="HD-domain/PDEase-like"/>
    <property type="match status" value="1"/>
</dbReference>
<dbReference type="PROSITE" id="PS50110">
    <property type="entry name" value="RESPONSE_REGULATORY"/>
    <property type="match status" value="1"/>
</dbReference>
<dbReference type="PROSITE" id="PS51832">
    <property type="entry name" value="HD_GYP"/>
    <property type="match status" value="1"/>
</dbReference>
<dbReference type="InterPro" id="IPR052020">
    <property type="entry name" value="Cyclic_di-GMP/3'3'-cGAMP_PDE"/>
</dbReference>
<evidence type="ECO:0000259" key="5">
    <source>
        <dbReference type="PROSITE" id="PS50110"/>
    </source>
</evidence>
<dbReference type="InterPro" id="IPR037522">
    <property type="entry name" value="HD_GYP_dom"/>
</dbReference>
<dbReference type="CDD" id="cd00077">
    <property type="entry name" value="HDc"/>
    <property type="match status" value="1"/>
</dbReference>
<feature type="domain" description="HD" evidence="6">
    <location>
        <begin position="170"/>
        <end position="292"/>
    </location>
</feature>
<feature type="modified residue" description="4-aspartylphosphate" evidence="4">
    <location>
        <position position="56"/>
    </location>
</feature>
<keyword evidence="2" id="KW-0805">Transcription regulation</keyword>
<reference evidence="8 9" key="1">
    <citation type="journal article" date="2015" name="Sci. Rep.">
        <title>A comparative genomics and reductive dehalogenase gene transcription study of two chloroethene-respiring bacteria, Dehalococcoides mccartyi strains MB and 11a.</title>
        <authorList>
            <person name="Low A."/>
            <person name="Shen Z."/>
            <person name="Cheng D."/>
            <person name="Rogers M.J."/>
            <person name="Lee P.K."/>
            <person name="He J."/>
        </authorList>
    </citation>
    <scope>NUCLEOTIDE SEQUENCE [LARGE SCALE GENOMIC DNA]</scope>
    <source>
        <strain evidence="8 9">MB</strain>
    </source>
</reference>
<dbReference type="GO" id="GO:0000160">
    <property type="term" value="P:phosphorelay signal transduction system"/>
    <property type="evidence" value="ECO:0007669"/>
    <property type="project" value="InterPro"/>
</dbReference>
<evidence type="ECO:0000256" key="4">
    <source>
        <dbReference type="PROSITE-ProRule" id="PRU00169"/>
    </source>
</evidence>
<keyword evidence="1 4" id="KW-0597">Phosphoprotein</keyword>
<dbReference type="PATRIC" id="fig|61435.5.peg.198"/>
<evidence type="ECO:0000256" key="2">
    <source>
        <dbReference type="ARBA" id="ARBA00023015"/>
    </source>
</evidence>
<accession>A0A0V8M475</accession>
<name>A0A0V8M475_9CHLR</name>
<evidence type="ECO:0000256" key="3">
    <source>
        <dbReference type="ARBA" id="ARBA00023163"/>
    </source>
</evidence>
<dbReference type="PROSITE" id="PS51831">
    <property type="entry name" value="HD"/>
    <property type="match status" value="1"/>
</dbReference>
<dbReference type="RefSeq" id="WP_058292101.1">
    <property type="nucleotide sequence ID" value="NZ_JGYD01000010.1"/>
</dbReference>
<dbReference type="EMBL" id="JGYD01000010">
    <property type="protein sequence ID" value="KSV18575.1"/>
    <property type="molecule type" value="Genomic_DNA"/>
</dbReference>
<dbReference type="Pfam" id="PF00072">
    <property type="entry name" value="Response_reg"/>
    <property type="match status" value="1"/>
</dbReference>
<dbReference type="Proteomes" id="UP000053577">
    <property type="component" value="Unassembled WGS sequence"/>
</dbReference>
<dbReference type="InterPro" id="IPR006674">
    <property type="entry name" value="HD_domain"/>
</dbReference>
<feature type="domain" description="Response regulatory" evidence="5">
    <location>
        <begin position="7"/>
        <end position="121"/>
    </location>
</feature>
<dbReference type="SMART" id="SM00448">
    <property type="entry name" value="REC"/>
    <property type="match status" value="1"/>
</dbReference>
<dbReference type="InterPro" id="IPR001789">
    <property type="entry name" value="Sig_transdc_resp-reg_receiver"/>
</dbReference>
<comment type="caution">
    <text evidence="8">The sequence shown here is derived from an EMBL/GenBank/DDBJ whole genome shotgun (WGS) entry which is preliminary data.</text>
</comment>
<dbReference type="InterPro" id="IPR011006">
    <property type="entry name" value="CheY-like_superfamily"/>
</dbReference>
<dbReference type="Gene3D" id="3.40.50.2300">
    <property type="match status" value="1"/>
</dbReference>
<feature type="domain" description="HD-GYP" evidence="7">
    <location>
        <begin position="148"/>
        <end position="334"/>
    </location>
</feature>
<dbReference type="InterPro" id="IPR006675">
    <property type="entry name" value="HDIG_dom"/>
</dbReference>
<evidence type="ECO:0000313" key="8">
    <source>
        <dbReference type="EMBL" id="KSV18575.1"/>
    </source>
</evidence>
<dbReference type="SUPFAM" id="SSF52172">
    <property type="entry name" value="CheY-like"/>
    <property type="match status" value="1"/>
</dbReference>
<dbReference type="OrthoDB" id="9804863at2"/>
<proteinExistence type="predicted"/>
<dbReference type="NCBIfam" id="TIGR00277">
    <property type="entry name" value="HDIG"/>
    <property type="match status" value="1"/>
</dbReference>
<evidence type="ECO:0000313" key="9">
    <source>
        <dbReference type="Proteomes" id="UP000053577"/>
    </source>
</evidence>